<name>A0ABU4AMG4_9HYPH</name>
<feature type="domain" description="Solute-binding protein family 5" evidence="5">
    <location>
        <begin position="105"/>
        <end position="451"/>
    </location>
</feature>
<evidence type="ECO:0000256" key="1">
    <source>
        <dbReference type="ARBA" id="ARBA00004418"/>
    </source>
</evidence>
<dbReference type="Proteomes" id="UP001185659">
    <property type="component" value="Unassembled WGS sequence"/>
</dbReference>
<dbReference type="InterPro" id="IPR006311">
    <property type="entry name" value="TAT_signal"/>
</dbReference>
<dbReference type="RefSeq" id="WP_317561691.1">
    <property type="nucleotide sequence ID" value="NZ_JAWLIP010000006.1"/>
</dbReference>
<comment type="subcellular location">
    <subcellularLocation>
        <location evidence="1">Periplasm</location>
    </subcellularLocation>
</comment>
<evidence type="ECO:0000313" key="6">
    <source>
        <dbReference type="EMBL" id="MDV6227419.1"/>
    </source>
</evidence>
<keyword evidence="3" id="KW-0813">Transport</keyword>
<dbReference type="PROSITE" id="PS51318">
    <property type="entry name" value="TAT"/>
    <property type="match status" value="1"/>
</dbReference>
<reference evidence="6 7" key="1">
    <citation type="submission" date="2023-10" db="EMBL/GenBank/DDBJ databases">
        <authorList>
            <person name="Venkata Ramana C."/>
            <person name="Sasikala C."/>
            <person name="Dhurka M."/>
        </authorList>
    </citation>
    <scope>NUCLEOTIDE SEQUENCE [LARGE SCALE GENOMIC DNA]</scope>
    <source>
        <strain evidence="6 7">KCTC 32151</strain>
    </source>
</reference>
<dbReference type="PIRSF" id="PIRSF002741">
    <property type="entry name" value="MppA"/>
    <property type="match status" value="1"/>
</dbReference>
<evidence type="ECO:0000256" key="4">
    <source>
        <dbReference type="ARBA" id="ARBA00022729"/>
    </source>
</evidence>
<dbReference type="SUPFAM" id="SSF53850">
    <property type="entry name" value="Periplasmic binding protein-like II"/>
    <property type="match status" value="1"/>
</dbReference>
<dbReference type="Gene3D" id="3.90.76.10">
    <property type="entry name" value="Dipeptide-binding Protein, Domain 1"/>
    <property type="match status" value="1"/>
</dbReference>
<keyword evidence="4" id="KW-0732">Signal</keyword>
<evidence type="ECO:0000256" key="3">
    <source>
        <dbReference type="ARBA" id="ARBA00022448"/>
    </source>
</evidence>
<keyword evidence="7" id="KW-1185">Reference proteome</keyword>
<dbReference type="PANTHER" id="PTHR30290">
    <property type="entry name" value="PERIPLASMIC BINDING COMPONENT OF ABC TRANSPORTER"/>
    <property type="match status" value="1"/>
</dbReference>
<protein>
    <submittedName>
        <fullName evidence="6">ABC transporter substrate-binding protein</fullName>
    </submittedName>
</protein>
<accession>A0ABU4AMG4</accession>
<comment type="similarity">
    <text evidence="2">Belongs to the bacterial solute-binding protein 5 family.</text>
</comment>
<dbReference type="CDD" id="cd08503">
    <property type="entry name" value="PBP2_NikA_DppA_OppA_like_17"/>
    <property type="match status" value="1"/>
</dbReference>
<comment type="caution">
    <text evidence="6">The sequence shown here is derived from an EMBL/GenBank/DDBJ whole genome shotgun (WGS) entry which is preliminary data.</text>
</comment>
<dbReference type="PANTHER" id="PTHR30290:SF10">
    <property type="entry name" value="PERIPLASMIC OLIGOPEPTIDE-BINDING PROTEIN-RELATED"/>
    <property type="match status" value="1"/>
</dbReference>
<dbReference type="Pfam" id="PF00496">
    <property type="entry name" value="SBP_bac_5"/>
    <property type="match status" value="1"/>
</dbReference>
<evidence type="ECO:0000256" key="2">
    <source>
        <dbReference type="ARBA" id="ARBA00005695"/>
    </source>
</evidence>
<dbReference type="InterPro" id="IPR030678">
    <property type="entry name" value="Peptide/Ni-bd"/>
</dbReference>
<dbReference type="EMBL" id="JAWLIP010000006">
    <property type="protein sequence ID" value="MDV6227419.1"/>
    <property type="molecule type" value="Genomic_DNA"/>
</dbReference>
<dbReference type="Gene3D" id="3.10.105.10">
    <property type="entry name" value="Dipeptide-binding Protein, Domain 3"/>
    <property type="match status" value="1"/>
</dbReference>
<evidence type="ECO:0000313" key="7">
    <source>
        <dbReference type="Proteomes" id="UP001185659"/>
    </source>
</evidence>
<dbReference type="Gene3D" id="3.40.190.10">
    <property type="entry name" value="Periplasmic binding protein-like II"/>
    <property type="match status" value="1"/>
</dbReference>
<organism evidence="6 7">
    <name type="scientific">Nitratireductor aquimarinus</name>
    <dbReference type="NCBI Taxonomy" id="889300"/>
    <lineage>
        <taxon>Bacteria</taxon>
        <taxon>Pseudomonadati</taxon>
        <taxon>Pseudomonadota</taxon>
        <taxon>Alphaproteobacteria</taxon>
        <taxon>Hyphomicrobiales</taxon>
        <taxon>Phyllobacteriaceae</taxon>
        <taxon>Nitratireductor</taxon>
    </lineage>
</organism>
<gene>
    <name evidence="6" type="ORF">R2G56_14060</name>
</gene>
<proteinExistence type="inferred from homology"/>
<dbReference type="InterPro" id="IPR000914">
    <property type="entry name" value="SBP_5_dom"/>
</dbReference>
<evidence type="ECO:0000259" key="5">
    <source>
        <dbReference type="Pfam" id="PF00496"/>
    </source>
</evidence>
<sequence>MKNRTPATCKTSHENVQDLGRRRFLGSAAAAGFVLSASGLLLPSNARAADEKPQRGGHLKLGLDGGQTTDILDPGTYSGSTMFVVGFTWGDRLVTTDPQSGEALPSLAESWSSSADAKVWTFKLRQDVRFHDGSPLTMNDVVQTLRRHSDKDSKSAALGLLEDIERIEEQNGDLVITLKNGNADLPLLLTDYHLQIQQNGGMDDPENVIGTGPYKLESFEPGVRITFTRNEDDWNEDRGFVDSVEILVINDNTARIAALSSGKVHFINSLDPKTMKLLSRAPNVETLSTPGKGFYSFLMHGDTAPFDNNDLRMALKLAVDRQAMLDNILGGYGTLGNDYPVNDAYALSPTGIPQREYDPEKAAFHYKKSGHEGPISLRTSNAAFSGAVDAAVLFQSTAKEAGITLDIKREPDDGYWSNVWNKKPFCASYWGGRPTQDIRYTTTQLSTSTWNDTRYKNPDFDRKLLEARAETDQEKRAALYQEMAMMVRDNSGLILPVFNNYLNAQAKNVKGWVDDLGNDLSNGQIASRLWLAA</sequence>
<dbReference type="InterPro" id="IPR039424">
    <property type="entry name" value="SBP_5"/>
</dbReference>